<dbReference type="EMBL" id="JAIWOZ010000003">
    <property type="protein sequence ID" value="KAH6607731.1"/>
    <property type="molecule type" value="Genomic_DNA"/>
</dbReference>
<feature type="coiled-coil region" evidence="1">
    <location>
        <begin position="89"/>
        <end position="126"/>
    </location>
</feature>
<proteinExistence type="predicted"/>
<protein>
    <submittedName>
        <fullName evidence="2">Uncharacterized protein</fullName>
    </submittedName>
</protein>
<sequence length="129" mass="15042">MCSVTRTKYSCNHSANEYTSECSDTSKRCEKNIDNRRSTEQCTKCTPDERHRRIIGLYAKYGEELKKLAELAKVEDCRTMVMQLERAIKGIAEERIKALTELQEKIEDEVAAKKRLEAELAQESHQRWQ</sequence>
<organism evidence="2 3">
    <name type="scientific">Trichoderma cornu-damae</name>
    <dbReference type="NCBI Taxonomy" id="654480"/>
    <lineage>
        <taxon>Eukaryota</taxon>
        <taxon>Fungi</taxon>
        <taxon>Dikarya</taxon>
        <taxon>Ascomycota</taxon>
        <taxon>Pezizomycotina</taxon>
        <taxon>Sordariomycetes</taxon>
        <taxon>Hypocreomycetidae</taxon>
        <taxon>Hypocreales</taxon>
        <taxon>Hypocreaceae</taxon>
        <taxon>Trichoderma</taxon>
    </lineage>
</organism>
<dbReference type="OrthoDB" id="4894549at2759"/>
<accession>A0A9P8TTT2</accession>
<dbReference type="Proteomes" id="UP000827724">
    <property type="component" value="Unassembled WGS sequence"/>
</dbReference>
<evidence type="ECO:0000313" key="3">
    <source>
        <dbReference type="Proteomes" id="UP000827724"/>
    </source>
</evidence>
<evidence type="ECO:0000313" key="2">
    <source>
        <dbReference type="EMBL" id="KAH6607731.1"/>
    </source>
</evidence>
<evidence type="ECO:0000256" key="1">
    <source>
        <dbReference type="SAM" id="Coils"/>
    </source>
</evidence>
<reference evidence="2" key="1">
    <citation type="submission" date="2021-08" db="EMBL/GenBank/DDBJ databases">
        <title>Chromosome-Level Trichoderma cornu-damae using Hi-C Data.</title>
        <authorList>
            <person name="Kim C.S."/>
        </authorList>
    </citation>
    <scope>NUCLEOTIDE SEQUENCE</scope>
    <source>
        <strain evidence="2">KA19-0412C</strain>
    </source>
</reference>
<name>A0A9P8TTT2_9HYPO</name>
<keyword evidence="3" id="KW-1185">Reference proteome</keyword>
<dbReference type="AlphaFoldDB" id="A0A9P8TTT2"/>
<keyword evidence="1" id="KW-0175">Coiled coil</keyword>
<comment type="caution">
    <text evidence="2">The sequence shown here is derived from an EMBL/GenBank/DDBJ whole genome shotgun (WGS) entry which is preliminary data.</text>
</comment>
<gene>
    <name evidence="2" type="ORF">Trco_004044</name>
</gene>